<reference evidence="2" key="2">
    <citation type="submission" date="2020-09" db="EMBL/GenBank/DDBJ databases">
        <authorList>
            <person name="Sun Q."/>
            <person name="Zhou Y."/>
        </authorList>
    </citation>
    <scope>NUCLEOTIDE SEQUENCE</scope>
    <source>
        <strain evidence="2">CGMCC 1.15082</strain>
    </source>
</reference>
<evidence type="ECO:0000259" key="1">
    <source>
        <dbReference type="PROSITE" id="PS51819"/>
    </source>
</evidence>
<dbReference type="Proteomes" id="UP000646478">
    <property type="component" value="Unassembled WGS sequence"/>
</dbReference>
<dbReference type="CDD" id="cd07262">
    <property type="entry name" value="VOC_like"/>
    <property type="match status" value="1"/>
</dbReference>
<dbReference type="Gene3D" id="3.10.180.10">
    <property type="entry name" value="2,3-Dihydroxybiphenyl 1,2-Dioxygenase, domain 1"/>
    <property type="match status" value="1"/>
</dbReference>
<dbReference type="AlphaFoldDB" id="A0A916W885"/>
<feature type="domain" description="VOC" evidence="1">
    <location>
        <begin position="1"/>
        <end position="126"/>
    </location>
</feature>
<dbReference type="EMBL" id="BMHH01000001">
    <property type="protein sequence ID" value="GGA77198.1"/>
    <property type="molecule type" value="Genomic_DNA"/>
</dbReference>
<protein>
    <submittedName>
        <fullName evidence="2">Lactoylglutathione lyase</fullName>
    </submittedName>
</protein>
<dbReference type="GO" id="GO:0016829">
    <property type="term" value="F:lyase activity"/>
    <property type="evidence" value="ECO:0007669"/>
    <property type="project" value="UniProtKB-KW"/>
</dbReference>
<comment type="caution">
    <text evidence="2">The sequence shown here is derived from an EMBL/GenBank/DDBJ whole genome shotgun (WGS) entry which is preliminary data.</text>
</comment>
<dbReference type="InterPro" id="IPR029068">
    <property type="entry name" value="Glyas_Bleomycin-R_OHBP_Dase"/>
</dbReference>
<dbReference type="PANTHER" id="PTHR35006:SF2">
    <property type="entry name" value="GLYOXALASE FAMILY PROTEIN (AFU_ORTHOLOGUE AFUA_5G14830)"/>
    <property type="match status" value="1"/>
</dbReference>
<keyword evidence="2" id="KW-0456">Lyase</keyword>
<dbReference type="RefSeq" id="WP_188820282.1">
    <property type="nucleotide sequence ID" value="NZ_BMHH01000001.1"/>
</dbReference>
<evidence type="ECO:0000313" key="2">
    <source>
        <dbReference type="EMBL" id="GGA77198.1"/>
    </source>
</evidence>
<name>A0A916W885_9HYPH</name>
<gene>
    <name evidence="2" type="ORF">GCM10011491_00450</name>
</gene>
<proteinExistence type="predicted"/>
<dbReference type="PROSITE" id="PS51819">
    <property type="entry name" value="VOC"/>
    <property type="match status" value="1"/>
</dbReference>
<reference evidence="2" key="1">
    <citation type="journal article" date="2014" name="Int. J. Syst. Evol. Microbiol.">
        <title>Complete genome sequence of Corynebacterium casei LMG S-19264T (=DSM 44701T), isolated from a smear-ripened cheese.</title>
        <authorList>
            <consortium name="US DOE Joint Genome Institute (JGI-PGF)"/>
            <person name="Walter F."/>
            <person name="Albersmeier A."/>
            <person name="Kalinowski J."/>
            <person name="Ruckert C."/>
        </authorList>
    </citation>
    <scope>NUCLEOTIDE SEQUENCE</scope>
    <source>
        <strain evidence="2">CGMCC 1.15082</strain>
    </source>
</reference>
<dbReference type="Pfam" id="PF00903">
    <property type="entry name" value="Glyoxalase"/>
    <property type="match status" value="1"/>
</dbReference>
<accession>A0A916W885</accession>
<evidence type="ECO:0000313" key="3">
    <source>
        <dbReference type="Proteomes" id="UP000646478"/>
    </source>
</evidence>
<keyword evidence="3" id="KW-1185">Reference proteome</keyword>
<dbReference type="InterPro" id="IPR004360">
    <property type="entry name" value="Glyas_Fos-R_dOase_dom"/>
</dbReference>
<sequence length="131" mass="14522">MIAYTMVGTNDLTRALAFYDPIMEAMGMEQCWRDELSASWGKKDDETIPRFFTGYPFDGKPANVGNGVMTAFQVGNAALIDRLYELAMQNGGSDEGKPGFRPQYGEGFYAAYARDPDGNKIAFVCFNARTE</sequence>
<dbReference type="SUPFAM" id="SSF54593">
    <property type="entry name" value="Glyoxalase/Bleomycin resistance protein/Dihydroxybiphenyl dioxygenase"/>
    <property type="match status" value="1"/>
</dbReference>
<dbReference type="PANTHER" id="PTHR35006">
    <property type="entry name" value="GLYOXALASE FAMILY PROTEIN (AFU_ORTHOLOGUE AFUA_5G14830)"/>
    <property type="match status" value="1"/>
</dbReference>
<dbReference type="InterPro" id="IPR037523">
    <property type="entry name" value="VOC_core"/>
</dbReference>
<organism evidence="2 3">
    <name type="scientific">Brucella endophytica</name>
    <dbReference type="NCBI Taxonomy" id="1963359"/>
    <lineage>
        <taxon>Bacteria</taxon>
        <taxon>Pseudomonadati</taxon>
        <taxon>Pseudomonadota</taxon>
        <taxon>Alphaproteobacteria</taxon>
        <taxon>Hyphomicrobiales</taxon>
        <taxon>Brucellaceae</taxon>
        <taxon>Brucella/Ochrobactrum group</taxon>
        <taxon>Brucella</taxon>
    </lineage>
</organism>